<dbReference type="RefSeq" id="WP_128270656.1">
    <property type="nucleotide sequence ID" value="NZ_SAUW01000024.1"/>
</dbReference>
<dbReference type="InterPro" id="IPR002762">
    <property type="entry name" value="CbiX-like"/>
</dbReference>
<dbReference type="GO" id="GO:0016829">
    <property type="term" value="F:lyase activity"/>
    <property type="evidence" value="ECO:0007669"/>
    <property type="project" value="UniProtKB-KW"/>
</dbReference>
<dbReference type="EMBL" id="SAUW01000024">
    <property type="protein sequence ID" value="RWR06983.1"/>
    <property type="molecule type" value="Genomic_DNA"/>
</dbReference>
<dbReference type="GO" id="GO:0046872">
    <property type="term" value="F:metal ion binding"/>
    <property type="evidence" value="ECO:0007669"/>
    <property type="project" value="UniProtKB-KW"/>
</dbReference>
<protein>
    <submittedName>
        <fullName evidence="3">Cobalamin biosynthesis protein CbiX</fullName>
    </submittedName>
</protein>
<evidence type="ECO:0000256" key="1">
    <source>
        <dbReference type="ARBA" id="ARBA00022723"/>
    </source>
</evidence>
<dbReference type="PANTHER" id="PTHR33542">
    <property type="entry name" value="SIROHYDROCHLORIN FERROCHELATASE, CHLOROPLASTIC"/>
    <property type="match status" value="1"/>
</dbReference>
<keyword evidence="2" id="KW-0456">Lyase</keyword>
<gene>
    <name evidence="3" type="ORF">D2T33_17540</name>
</gene>
<evidence type="ECO:0000313" key="3">
    <source>
        <dbReference type="EMBL" id="RWR06983.1"/>
    </source>
</evidence>
<dbReference type="Gene3D" id="3.40.50.1400">
    <property type="match status" value="2"/>
</dbReference>
<dbReference type="InterPro" id="IPR050963">
    <property type="entry name" value="Sirohydro_Cobaltochel/CbiX"/>
</dbReference>
<sequence>MTQAVLVAHGSPSDPVPPDRVLRDLAAQVQALLTGVQVRAGTLAMPGSFEAALAGCDDPLIYPFFMAEGWFTRRELPRRIAAAGARGRILPPFGLEPDLPDLIRRTTLAAAEQAGMNPESADLILVAHGSRSPGRAKEAPLAMAATLARITPFAAIRPAFIEEQPFVADVAAGVRGLCLPFFALRASHVGIDIPAALQEAGFSGPLLPAIGEHPEVAAIIARSLGRALLCYKGA</sequence>
<dbReference type="CDD" id="cd03416">
    <property type="entry name" value="CbiX_SirB_N"/>
    <property type="match status" value="1"/>
</dbReference>
<dbReference type="Pfam" id="PF01903">
    <property type="entry name" value="CbiX"/>
    <property type="match status" value="1"/>
</dbReference>
<evidence type="ECO:0000313" key="4">
    <source>
        <dbReference type="Proteomes" id="UP000285710"/>
    </source>
</evidence>
<keyword evidence="4" id="KW-1185">Reference proteome</keyword>
<reference evidence="3 4" key="2">
    <citation type="submission" date="2019-01" db="EMBL/GenBank/DDBJ databases">
        <authorList>
            <person name="Li Y."/>
        </authorList>
    </citation>
    <scope>NUCLEOTIDE SEQUENCE [LARGE SCALE GENOMIC DNA]</scope>
    <source>
        <strain evidence="3 4">2D-5</strain>
    </source>
</reference>
<accession>A0A443IMN9</accession>
<dbReference type="PANTHER" id="PTHR33542:SF3">
    <property type="entry name" value="SIROHYDROCHLORIN FERROCHELATASE, CHLOROPLASTIC"/>
    <property type="match status" value="1"/>
</dbReference>
<dbReference type="Proteomes" id="UP000285710">
    <property type="component" value="Unassembled WGS sequence"/>
</dbReference>
<proteinExistence type="predicted"/>
<comment type="caution">
    <text evidence="3">The sequence shown here is derived from an EMBL/GenBank/DDBJ whole genome shotgun (WGS) entry which is preliminary data.</text>
</comment>
<dbReference type="AlphaFoldDB" id="A0A443IMN9"/>
<reference evidence="3 4" key="1">
    <citation type="submission" date="2019-01" db="EMBL/GenBank/DDBJ databases">
        <title>Sinorhodobacter populi sp. nov. isolated from the symptomatic bark tissue of Populus euramericana canker.</title>
        <authorList>
            <person name="Xu G."/>
        </authorList>
    </citation>
    <scope>NUCLEOTIDE SEQUENCE [LARGE SCALE GENOMIC DNA]</scope>
    <source>
        <strain evidence="3 4">2D-5</strain>
    </source>
</reference>
<name>A0A443IMN9_9RHOB</name>
<organism evidence="3 4">
    <name type="scientific">Paenirhodobacter populi</name>
    <dbReference type="NCBI Taxonomy" id="2306993"/>
    <lineage>
        <taxon>Bacteria</taxon>
        <taxon>Pseudomonadati</taxon>
        <taxon>Pseudomonadota</taxon>
        <taxon>Alphaproteobacteria</taxon>
        <taxon>Rhodobacterales</taxon>
        <taxon>Rhodobacter group</taxon>
        <taxon>Paenirhodobacter</taxon>
    </lineage>
</organism>
<dbReference type="SUPFAM" id="SSF53800">
    <property type="entry name" value="Chelatase"/>
    <property type="match status" value="2"/>
</dbReference>
<evidence type="ECO:0000256" key="2">
    <source>
        <dbReference type="ARBA" id="ARBA00023239"/>
    </source>
</evidence>
<keyword evidence="1" id="KW-0479">Metal-binding</keyword>